<name>A0A1T4WM17_9BACT</name>
<evidence type="ECO:0000313" key="2">
    <source>
        <dbReference type="Proteomes" id="UP000190027"/>
    </source>
</evidence>
<evidence type="ECO:0000313" key="1">
    <source>
        <dbReference type="EMBL" id="SKA78197.1"/>
    </source>
</evidence>
<dbReference type="AlphaFoldDB" id="A0A1T4WM17"/>
<organism evidence="1 2">
    <name type="scientific">Paucidesulfovibrio gracilis DSM 16080</name>
    <dbReference type="NCBI Taxonomy" id="1121449"/>
    <lineage>
        <taxon>Bacteria</taxon>
        <taxon>Pseudomonadati</taxon>
        <taxon>Thermodesulfobacteriota</taxon>
        <taxon>Desulfovibrionia</taxon>
        <taxon>Desulfovibrionales</taxon>
        <taxon>Desulfovibrionaceae</taxon>
        <taxon>Paucidesulfovibrio</taxon>
    </lineage>
</organism>
<proteinExistence type="predicted"/>
<gene>
    <name evidence="1" type="ORF">SAMN02745704_01099</name>
</gene>
<reference evidence="1 2" key="1">
    <citation type="submission" date="2017-02" db="EMBL/GenBank/DDBJ databases">
        <authorList>
            <person name="Peterson S.W."/>
        </authorList>
    </citation>
    <scope>NUCLEOTIDE SEQUENCE [LARGE SCALE GENOMIC DNA]</scope>
    <source>
        <strain evidence="1 2">DSM 16080</strain>
    </source>
</reference>
<dbReference type="EMBL" id="FUYC01000003">
    <property type="protein sequence ID" value="SKA78197.1"/>
    <property type="molecule type" value="Genomic_DNA"/>
</dbReference>
<dbReference type="STRING" id="1121449.SAMN02745704_01099"/>
<accession>A0A1T4WM17</accession>
<dbReference type="Proteomes" id="UP000190027">
    <property type="component" value="Unassembled WGS sequence"/>
</dbReference>
<keyword evidence="2" id="KW-1185">Reference proteome</keyword>
<sequence length="85" mass="10164">MRVHTKTSFRFGKWLKACSNGLSMKKRSKTLQRWLQQFRTLCSDFHEETKITLHDWKQDLGQKGRKALRVSWAFLIPKRTAWRAA</sequence>
<protein>
    <submittedName>
        <fullName evidence="1">Uncharacterized protein</fullName>
    </submittedName>
</protein>